<dbReference type="InterPro" id="IPR005062">
    <property type="entry name" value="SAC3/GANP/THP3_conserved"/>
</dbReference>
<sequence>MPNFLQGLCMEMCPQRERNLREKQRRLHPFERVQNVKHSDVKQSVDIVVKEYGRPAAGKQLDARDLRPAPVLVKTINYLLTDVLNKPSPWYYKCEFISDRIRSIRQDLTAQNIQNFEAVDILEKATRYYLVMAVKLSQEPLENYDPVLHFSHTKECLKKLLDLYRLHNKSFRNQASFQACDLMLNILIPNVYHHILKLDNHLRKCKEIQLAIHLIKLNLNGNFIGVFRAASKLPYLESCALFCNIQPIRCQGLSIMNTAFSSKNLSYPLPLLAENFYFDSCELAAEFCIAHNILVKDGKVFFNKGQFIETNQHKSCVCHKLIGSKMKTEISDMVLYHNASSD</sequence>
<dbReference type="GO" id="GO:0005634">
    <property type="term" value="C:nucleus"/>
    <property type="evidence" value="ECO:0007669"/>
    <property type="project" value="TreeGrafter"/>
</dbReference>
<evidence type="ECO:0000313" key="2">
    <source>
        <dbReference type="Proteomes" id="UP001152795"/>
    </source>
</evidence>
<reference evidence="1" key="1">
    <citation type="submission" date="2020-04" db="EMBL/GenBank/DDBJ databases">
        <authorList>
            <person name="Alioto T."/>
            <person name="Alioto T."/>
            <person name="Gomez Garrido J."/>
        </authorList>
    </citation>
    <scope>NUCLEOTIDE SEQUENCE</scope>
    <source>
        <strain evidence="1">A484AB</strain>
    </source>
</reference>
<dbReference type="GO" id="GO:0005819">
    <property type="term" value="C:spindle"/>
    <property type="evidence" value="ECO:0007669"/>
    <property type="project" value="TreeGrafter"/>
</dbReference>
<organism evidence="1 2">
    <name type="scientific">Paramuricea clavata</name>
    <name type="common">Red gorgonian</name>
    <name type="synonym">Violescent sea-whip</name>
    <dbReference type="NCBI Taxonomy" id="317549"/>
    <lineage>
        <taxon>Eukaryota</taxon>
        <taxon>Metazoa</taxon>
        <taxon>Cnidaria</taxon>
        <taxon>Anthozoa</taxon>
        <taxon>Octocorallia</taxon>
        <taxon>Malacalcyonacea</taxon>
        <taxon>Plexauridae</taxon>
        <taxon>Paramuricea</taxon>
    </lineage>
</organism>
<dbReference type="Proteomes" id="UP001152795">
    <property type="component" value="Unassembled WGS sequence"/>
</dbReference>
<dbReference type="OrthoDB" id="264795at2759"/>
<dbReference type="PANTHER" id="PTHR12436:SF38">
    <property type="entry name" value="SAC3 DOMAIN-CONTAINING PROTEIN 1"/>
    <property type="match status" value="1"/>
</dbReference>
<keyword evidence="2" id="KW-1185">Reference proteome</keyword>
<accession>A0A6S7K3H7</accession>
<dbReference type="GO" id="GO:0005813">
    <property type="term" value="C:centrosome"/>
    <property type="evidence" value="ECO:0007669"/>
    <property type="project" value="TreeGrafter"/>
</dbReference>
<dbReference type="GO" id="GO:0051225">
    <property type="term" value="P:spindle assembly"/>
    <property type="evidence" value="ECO:0007669"/>
    <property type="project" value="TreeGrafter"/>
</dbReference>
<gene>
    <name evidence="1" type="ORF">PACLA_8A020153</name>
</gene>
<evidence type="ECO:0000313" key="1">
    <source>
        <dbReference type="EMBL" id="CAB4022451.1"/>
    </source>
</evidence>
<proteinExistence type="predicted"/>
<dbReference type="Gene3D" id="1.25.40.990">
    <property type="match status" value="1"/>
</dbReference>
<dbReference type="AlphaFoldDB" id="A0A6S7K3H7"/>
<dbReference type="Pfam" id="PF03399">
    <property type="entry name" value="SAC3_GANP"/>
    <property type="match status" value="1"/>
</dbReference>
<protein>
    <submittedName>
        <fullName evidence="1">Uncharacterized protein</fullName>
    </submittedName>
</protein>
<name>A0A6S7K3H7_PARCT</name>
<dbReference type="PANTHER" id="PTHR12436">
    <property type="entry name" value="80 KDA MCM3-ASSOCIATED PROTEIN"/>
    <property type="match status" value="1"/>
</dbReference>
<dbReference type="GO" id="GO:0051298">
    <property type="term" value="P:centrosome duplication"/>
    <property type="evidence" value="ECO:0007669"/>
    <property type="project" value="TreeGrafter"/>
</dbReference>
<dbReference type="InterPro" id="IPR045107">
    <property type="entry name" value="SAC3/GANP/THP3"/>
</dbReference>
<dbReference type="EMBL" id="CACRXK020011983">
    <property type="protein sequence ID" value="CAB4022451.1"/>
    <property type="molecule type" value="Genomic_DNA"/>
</dbReference>
<comment type="caution">
    <text evidence="1">The sequence shown here is derived from an EMBL/GenBank/DDBJ whole genome shotgun (WGS) entry which is preliminary data.</text>
</comment>